<accession>A0A348WPL6</accession>
<dbReference type="AlphaFoldDB" id="A0A348WPL6"/>
<feature type="site" description="Activates thiol group during catalysis" evidence="7">
    <location>
        <position position="181"/>
    </location>
</feature>
<dbReference type="InterPro" id="IPR020828">
    <property type="entry name" value="GlycerAld_3-P_DH_NAD(P)-bd"/>
</dbReference>
<dbReference type="PRINTS" id="PR00078">
    <property type="entry name" value="G3PDHDRGNASE"/>
</dbReference>
<evidence type="ECO:0000256" key="3">
    <source>
        <dbReference type="ARBA" id="ARBA00023002"/>
    </source>
</evidence>
<feature type="domain" description="Glyceraldehyde 3-phosphate dehydrogenase NAD(P) binding" evidence="10">
    <location>
        <begin position="3"/>
        <end position="154"/>
    </location>
</feature>
<dbReference type="Gene3D" id="3.30.360.10">
    <property type="entry name" value="Dihydrodipicolinate Reductase, domain 2"/>
    <property type="match status" value="1"/>
</dbReference>
<dbReference type="PANTHER" id="PTHR43148">
    <property type="entry name" value="GLYCERALDEHYDE-3-PHOSPHATE DEHYDROGENASE 2"/>
    <property type="match status" value="1"/>
</dbReference>
<name>A0A348WPL6_9GAMM</name>
<dbReference type="Gene3D" id="3.40.50.720">
    <property type="entry name" value="NAD(P)-binding Rossmann-like Domain"/>
    <property type="match status" value="1"/>
</dbReference>
<feature type="binding site" evidence="5">
    <location>
        <position position="235"/>
    </location>
    <ligand>
        <name>D-glyceraldehyde 3-phosphate</name>
        <dbReference type="ChEBI" id="CHEBI:59776"/>
    </ligand>
</feature>
<dbReference type="NCBIfam" id="TIGR01534">
    <property type="entry name" value="GAPDH-I"/>
    <property type="match status" value="1"/>
</dbReference>
<dbReference type="Pfam" id="PF02800">
    <property type="entry name" value="Gp_dh_C"/>
    <property type="match status" value="1"/>
</dbReference>
<evidence type="ECO:0000256" key="8">
    <source>
        <dbReference type="RuleBase" id="RU000397"/>
    </source>
</evidence>
<dbReference type="CDD" id="cd05214">
    <property type="entry name" value="GAPDH_I_N"/>
    <property type="match status" value="1"/>
</dbReference>
<proteinExistence type="inferred from homology"/>
<dbReference type="RefSeq" id="WP_272977497.1">
    <property type="nucleotide sequence ID" value="NZ_DBGH01000025.1"/>
</dbReference>
<dbReference type="CDD" id="cd18126">
    <property type="entry name" value="GAPDH_I_C"/>
    <property type="match status" value="1"/>
</dbReference>
<comment type="caution">
    <text evidence="11">The sequence shown here is derived from an EMBL/GenBank/DDBJ whole genome shotgun (WGS) entry which is preliminary data.</text>
</comment>
<dbReference type="InterPro" id="IPR020830">
    <property type="entry name" value="GlycerAld_3-P_DH_AS"/>
</dbReference>
<feature type="binding site" evidence="6">
    <location>
        <position position="317"/>
    </location>
    <ligand>
        <name>NAD(+)</name>
        <dbReference type="ChEBI" id="CHEBI:57540"/>
    </ligand>
</feature>
<evidence type="ECO:0000313" key="11">
    <source>
        <dbReference type="EMBL" id="HAR56478.1"/>
    </source>
</evidence>
<reference evidence="11 12" key="1">
    <citation type="journal article" date="2018" name="Nat. Biotechnol.">
        <title>A standardized bacterial taxonomy based on genome phylogeny substantially revises the tree of life.</title>
        <authorList>
            <person name="Parks D.H."/>
            <person name="Chuvochina M."/>
            <person name="Waite D.W."/>
            <person name="Rinke C."/>
            <person name="Skarshewski A."/>
            <person name="Chaumeil P.A."/>
            <person name="Hugenholtz P."/>
        </authorList>
    </citation>
    <scope>NUCLEOTIDE SEQUENCE [LARGE SCALE GENOMIC DNA]</scope>
    <source>
        <strain evidence="11">UBA9360</strain>
    </source>
</reference>
<dbReference type="GO" id="GO:0050661">
    <property type="term" value="F:NADP binding"/>
    <property type="evidence" value="ECO:0007669"/>
    <property type="project" value="InterPro"/>
</dbReference>
<feature type="binding site" evidence="6">
    <location>
        <begin position="12"/>
        <end position="13"/>
    </location>
    <ligand>
        <name>NAD(+)</name>
        <dbReference type="ChEBI" id="CHEBI:57540"/>
    </ligand>
</feature>
<dbReference type="InterPro" id="IPR020829">
    <property type="entry name" value="GlycerAld_3-P_DH_cat"/>
</dbReference>
<gene>
    <name evidence="11" type="primary">gap</name>
    <name evidence="11" type="ORF">DCR58_06800</name>
</gene>
<dbReference type="SUPFAM" id="SSF55347">
    <property type="entry name" value="Glyceraldehyde-3-phosphate dehydrogenase-like, C-terminal domain"/>
    <property type="match status" value="1"/>
</dbReference>
<sequence>MPIRIAINGFGRIGKNIVRALYERGLTDHIELVAINDLGSPDVLAHLLQFDTVHGRFAAQVQAGIDSLSIDNHTVSVYAERDPSQLPWQALNIDVVLECTGLFTERDKAKAHIDAGAKKVIISAPGKNVDATVVFGVNDEILTADMDIISNASCTTNCLAPVAKILHESLGIESGLMTTVHAYTNDQRLTDSYHSDLQRARAAAQNMIPSKTGAAAAVGLVIPELQGRFDGLAVRVPTPNVSLVDLNFIAARDTTVEEVNAIVKAATNQAPMSQVLAINELPLVSSDYNHNDHSSIFDARQTRVNGRLVKVMAWYDNEWGFSNRMLDNTIALMNAASKKVVTNSKQEVNTTH</sequence>
<protein>
    <recommendedName>
        <fullName evidence="9">Glyceraldehyde-3-phosphate dehydrogenase</fullName>
        <ecNumber evidence="9">1.2.1.-</ecNumber>
    </recommendedName>
</protein>
<feature type="active site" description="Nucleophile" evidence="4">
    <location>
        <position position="154"/>
    </location>
</feature>
<evidence type="ECO:0000256" key="2">
    <source>
        <dbReference type="ARBA" id="ARBA00011881"/>
    </source>
</evidence>
<feature type="binding site" evidence="6">
    <location>
        <position position="37"/>
    </location>
    <ligand>
        <name>NAD(+)</name>
        <dbReference type="ChEBI" id="CHEBI:57540"/>
    </ligand>
</feature>
<organism evidence="11 12">
    <name type="scientific">Idiomarina baltica</name>
    <dbReference type="NCBI Taxonomy" id="190892"/>
    <lineage>
        <taxon>Bacteria</taxon>
        <taxon>Pseudomonadati</taxon>
        <taxon>Pseudomonadota</taxon>
        <taxon>Gammaproteobacteria</taxon>
        <taxon>Alteromonadales</taxon>
        <taxon>Idiomarinaceae</taxon>
        <taxon>Idiomarina</taxon>
    </lineage>
</organism>
<feature type="binding site" evidence="5">
    <location>
        <begin position="153"/>
        <end position="155"/>
    </location>
    <ligand>
        <name>D-glyceraldehyde 3-phosphate</name>
        <dbReference type="ChEBI" id="CHEBI:59776"/>
    </ligand>
</feature>
<evidence type="ECO:0000256" key="9">
    <source>
        <dbReference type="RuleBase" id="RU361160"/>
    </source>
</evidence>
<dbReference type="EC" id="1.2.1.-" evidence="9"/>
<evidence type="ECO:0000259" key="10">
    <source>
        <dbReference type="SMART" id="SM00846"/>
    </source>
</evidence>
<dbReference type="InterPro" id="IPR020831">
    <property type="entry name" value="GlycerAld/Erythrose_P_DH"/>
</dbReference>
<evidence type="ECO:0000256" key="7">
    <source>
        <dbReference type="PIRSR" id="PIRSR000149-4"/>
    </source>
</evidence>
<evidence type="ECO:0000256" key="6">
    <source>
        <dbReference type="PIRSR" id="PIRSR000149-3"/>
    </source>
</evidence>
<comment type="subunit">
    <text evidence="2">Homotetramer.</text>
</comment>
<evidence type="ECO:0000256" key="1">
    <source>
        <dbReference type="ARBA" id="ARBA00007406"/>
    </source>
</evidence>
<dbReference type="PROSITE" id="PS00071">
    <property type="entry name" value="GAPDH"/>
    <property type="match status" value="1"/>
</dbReference>
<dbReference type="Proteomes" id="UP000262878">
    <property type="component" value="Unassembled WGS sequence"/>
</dbReference>
<dbReference type="GO" id="GO:0016620">
    <property type="term" value="F:oxidoreductase activity, acting on the aldehyde or oxo group of donors, NAD or NADP as acceptor"/>
    <property type="evidence" value="ECO:0007669"/>
    <property type="project" value="InterPro"/>
</dbReference>
<dbReference type="InterPro" id="IPR006424">
    <property type="entry name" value="Glyceraldehyde-3-P_DH_1"/>
</dbReference>
<dbReference type="FunFam" id="3.30.360.10:FF:000002">
    <property type="entry name" value="Glyceraldehyde-3-phosphate dehydrogenase"/>
    <property type="match status" value="1"/>
</dbReference>
<dbReference type="Pfam" id="PF00044">
    <property type="entry name" value="Gp_dh_N"/>
    <property type="match status" value="1"/>
</dbReference>
<dbReference type="SMART" id="SM00846">
    <property type="entry name" value="Gp_dh_N"/>
    <property type="match status" value="1"/>
</dbReference>
<feature type="binding site" evidence="5">
    <location>
        <begin position="212"/>
        <end position="213"/>
    </location>
    <ligand>
        <name>D-glyceraldehyde 3-phosphate</name>
        <dbReference type="ChEBI" id="CHEBI:59776"/>
    </ligand>
</feature>
<evidence type="ECO:0000256" key="4">
    <source>
        <dbReference type="PIRSR" id="PIRSR000149-1"/>
    </source>
</evidence>
<dbReference type="InterPro" id="IPR036291">
    <property type="entry name" value="NAD(P)-bd_dom_sf"/>
</dbReference>
<dbReference type="GO" id="GO:0006006">
    <property type="term" value="P:glucose metabolic process"/>
    <property type="evidence" value="ECO:0007669"/>
    <property type="project" value="InterPro"/>
</dbReference>
<dbReference type="STRING" id="314276.OS145_00590"/>
<comment type="similarity">
    <text evidence="1 8">Belongs to the glyceraldehyde-3-phosphate dehydrogenase family.</text>
</comment>
<keyword evidence="3 9" id="KW-0560">Oxidoreductase</keyword>
<feature type="binding site" evidence="6">
    <location>
        <position position="81"/>
    </location>
    <ligand>
        <name>NAD(+)</name>
        <dbReference type="ChEBI" id="CHEBI:57540"/>
    </ligand>
</feature>
<dbReference type="PIRSF" id="PIRSF000149">
    <property type="entry name" value="GAP_DH"/>
    <property type="match status" value="1"/>
</dbReference>
<keyword evidence="6" id="KW-0520">NAD</keyword>
<evidence type="ECO:0000256" key="5">
    <source>
        <dbReference type="PIRSR" id="PIRSR000149-2"/>
    </source>
</evidence>
<evidence type="ECO:0000313" key="12">
    <source>
        <dbReference type="Proteomes" id="UP000262878"/>
    </source>
</evidence>
<keyword evidence="6" id="KW-0547">Nucleotide-binding</keyword>
<dbReference type="EMBL" id="DMUP01000158">
    <property type="protein sequence ID" value="HAR56478.1"/>
    <property type="molecule type" value="Genomic_DNA"/>
</dbReference>
<dbReference type="GO" id="GO:0051287">
    <property type="term" value="F:NAD binding"/>
    <property type="evidence" value="ECO:0007669"/>
    <property type="project" value="InterPro"/>
</dbReference>
<feature type="binding site" evidence="5">
    <location>
        <position position="184"/>
    </location>
    <ligand>
        <name>D-glyceraldehyde 3-phosphate</name>
        <dbReference type="ChEBI" id="CHEBI:59776"/>
    </ligand>
</feature>
<dbReference type="FunFam" id="3.40.50.720:FF:000001">
    <property type="entry name" value="Glyceraldehyde-3-phosphate dehydrogenase"/>
    <property type="match status" value="1"/>
</dbReference>
<dbReference type="SUPFAM" id="SSF51735">
    <property type="entry name" value="NAD(P)-binding Rossmann-fold domains"/>
    <property type="match status" value="1"/>
</dbReference>
<feature type="binding site" evidence="6">
    <location>
        <position position="123"/>
    </location>
    <ligand>
        <name>NAD(+)</name>
        <dbReference type="ChEBI" id="CHEBI:57540"/>
    </ligand>
</feature>